<dbReference type="OrthoDB" id="1657402at2759"/>
<dbReference type="EC" id="3.2.1.23" evidence="5"/>
<dbReference type="InterPro" id="IPR025300">
    <property type="entry name" value="BetaGal_jelly_roll_dom"/>
</dbReference>
<comment type="subcellular location">
    <subcellularLocation>
        <location evidence="3">Secreted</location>
    </subcellularLocation>
</comment>
<comment type="catalytic activity">
    <reaction evidence="1">
        <text>Hydrolysis of terminal non-reducing beta-D-galactose residues in beta-D-galactosides.</text>
        <dbReference type="EC" id="3.2.1.23"/>
    </reaction>
</comment>
<dbReference type="InterPro" id="IPR025972">
    <property type="entry name" value="BetaGal_dom3"/>
</dbReference>
<evidence type="ECO:0000256" key="15">
    <source>
        <dbReference type="SAM" id="SignalP"/>
    </source>
</evidence>
<evidence type="ECO:0000256" key="10">
    <source>
        <dbReference type="ARBA" id="ARBA00023180"/>
    </source>
</evidence>
<keyword evidence="6" id="KW-0964">Secreted</keyword>
<gene>
    <name evidence="17" type="ORF">PHISCL_07810</name>
</gene>
<evidence type="ECO:0000256" key="5">
    <source>
        <dbReference type="ARBA" id="ARBA00012756"/>
    </source>
</evidence>
<evidence type="ECO:0000313" key="17">
    <source>
        <dbReference type="EMBL" id="RJE19854.1"/>
    </source>
</evidence>
<keyword evidence="10" id="KW-0325">Glycoprotein</keyword>
<dbReference type="FunFam" id="2.60.120.260:FF:000088">
    <property type="entry name" value="Beta-galactosidase A"/>
    <property type="match status" value="1"/>
</dbReference>
<dbReference type="PRINTS" id="PR00742">
    <property type="entry name" value="GLHYDRLASE35"/>
</dbReference>
<evidence type="ECO:0000259" key="16">
    <source>
        <dbReference type="SMART" id="SM01029"/>
    </source>
</evidence>
<dbReference type="Pfam" id="PF01301">
    <property type="entry name" value="Glyco_hydro_35"/>
    <property type="match status" value="1"/>
</dbReference>
<dbReference type="SUPFAM" id="SSF51445">
    <property type="entry name" value="(Trans)glycosidases"/>
    <property type="match status" value="1"/>
</dbReference>
<evidence type="ECO:0000256" key="14">
    <source>
        <dbReference type="RuleBase" id="RU003679"/>
    </source>
</evidence>
<dbReference type="SMART" id="SM01029">
    <property type="entry name" value="BetaGal_dom2"/>
    <property type="match status" value="1"/>
</dbReference>
<evidence type="ECO:0000256" key="6">
    <source>
        <dbReference type="ARBA" id="ARBA00022525"/>
    </source>
</evidence>
<dbReference type="AlphaFoldDB" id="A0A3A2ZKG4"/>
<dbReference type="FunFam" id="2.60.390.10:FF:000001">
    <property type="entry name" value="Beta-galactosidase A"/>
    <property type="match status" value="1"/>
</dbReference>
<dbReference type="STRING" id="2070753.A0A3A2ZKG4"/>
<dbReference type="InterPro" id="IPR001944">
    <property type="entry name" value="Glycoside_Hdrlase_35"/>
</dbReference>
<dbReference type="Gene3D" id="3.20.20.80">
    <property type="entry name" value="Glycosidases"/>
    <property type="match status" value="1"/>
</dbReference>
<dbReference type="GO" id="GO:0004565">
    <property type="term" value="F:beta-galactosidase activity"/>
    <property type="evidence" value="ECO:0007669"/>
    <property type="project" value="UniProtKB-EC"/>
</dbReference>
<protein>
    <recommendedName>
        <fullName evidence="5">beta-galactosidase</fullName>
        <ecNumber evidence="5">3.2.1.23</ecNumber>
    </recommendedName>
</protein>
<accession>A0A3A2ZKG4</accession>
<comment type="caution">
    <text evidence="17">The sequence shown here is derived from an EMBL/GenBank/DDBJ whole genome shotgun (WGS) entry which is preliminary data.</text>
</comment>
<dbReference type="SUPFAM" id="SSF51011">
    <property type="entry name" value="Glycosyl hydrolase domain"/>
    <property type="match status" value="1"/>
</dbReference>
<keyword evidence="12" id="KW-0326">Glycosidase</keyword>
<keyword evidence="18" id="KW-1185">Reference proteome</keyword>
<dbReference type="EMBL" id="MVGC01000363">
    <property type="protein sequence ID" value="RJE19854.1"/>
    <property type="molecule type" value="Genomic_DNA"/>
</dbReference>
<sequence length="1027" mass="112852">MRLLSLSTAALLAAQALGASVSHKLNGFTLTEHPDPAKRELLQKRVTWDEKSLFIDGERIMIFSGEFHPFRLPVPSLWLDVFQKIKALGFNCVSFYIDWALLEGKEGDYRADGIFALEPMFDAAKEAGIYLLARPGPYINAEVSGGGFPGWLQRINGTLRTSDPSFLKATDNYISNVGRSIANAQITNDGPVILYQPENEYTYACCGEKIDPGYFQYVMDQAHNAGIVVPMISNEADALRDGHNVPGSGKGAVDIYGHDDYPLGFDCAHPNTWPEGNLPTNFRDTHLKVSPSTPYSLIEFQAGAYDPWGGPGFAACAALLNHEFERVFYKNDFSFGVTIFNLYMVGTLSKIPRRGFNNCAKMFGGTNWGNLGHPGGYTSYDYGSPITESRNITREKYSELKLLGNFAKVSPSYLTATPGNLTTSDYTNTADLTVTPLKGQDSASFFIVRHSDYSSQETTAYKLKVPTSAGDVTIPQLGGSLSLHGRDSKIHVVDYDVAGTNILYSTAEVFTWKKFGDKKVLVLYGGPNEHHEIAISSSSKSPKVMGPKSRISSKQVEKTTVIGWDVSPTRNIVEVDDLMIILLDRNSAYNYWVPELPAEGTSPGLSTPKKTESSIIVNAGYLVRNAYMKGRDLHITADFNATTTIEVIGAPSAAKNLFINNAKVHHKVDDNGFWVSKVDYSAPKIKLPSLKDLDWKYIDSLPEIQSDYDDSAWTAADHSSSPNTLRPITTPTSLYASDYGFNAGYLIYRGHFSATGSEEAFSIHTQGGSGFGSSVWLNGTYLGSIQGNDKTSNATASYKVPNLQKGQSYVITVVVDNMGLNEDFTVGEDDMKHPRGILDYDLSGHDASDITWKLTGNLGGEDYLDKVRGPLNEGGLYVERQGFHQPEPPTKHWKSSSPLDGISEAGIAFYSAKLDLDVPKGWDVPLYFNFKNSTSPPGVYRAQLYVNGYQYGKYTSNIGPQTSYPVPEGILNYRGTNWIGLSLWALQSEGAKLEEGFELVYGTPVKTGMAEVKPVEQPNYKQRKGAY</sequence>
<dbReference type="Pfam" id="PF13363">
    <property type="entry name" value="BetaGal_dom3"/>
    <property type="match status" value="1"/>
</dbReference>
<dbReference type="Gene3D" id="2.60.390.10">
    <property type="entry name" value="Beta-galactosidase, domain 3"/>
    <property type="match status" value="1"/>
</dbReference>
<evidence type="ECO:0000256" key="2">
    <source>
        <dbReference type="ARBA" id="ARBA00002691"/>
    </source>
</evidence>
<dbReference type="SUPFAM" id="SSF49785">
    <property type="entry name" value="Galactose-binding domain-like"/>
    <property type="match status" value="2"/>
</dbReference>
<dbReference type="Pfam" id="PF10435">
    <property type="entry name" value="BetaGal_dom2"/>
    <property type="match status" value="1"/>
</dbReference>
<reference evidence="18" key="1">
    <citation type="submission" date="2017-02" db="EMBL/GenBank/DDBJ databases">
        <authorList>
            <person name="Tafer H."/>
            <person name="Lopandic K."/>
        </authorList>
    </citation>
    <scope>NUCLEOTIDE SEQUENCE [LARGE SCALE GENOMIC DNA]</scope>
    <source>
        <strain evidence="18">CBS 366.77</strain>
    </source>
</reference>
<dbReference type="FunFam" id="2.60.120.260:FF:000065">
    <property type="entry name" value="Beta-galactosidase A"/>
    <property type="match status" value="1"/>
</dbReference>
<keyword evidence="8" id="KW-0378">Hydrolase</keyword>
<feature type="signal peptide" evidence="15">
    <location>
        <begin position="1"/>
        <end position="18"/>
    </location>
</feature>
<dbReference type="InterPro" id="IPR017853">
    <property type="entry name" value="GH"/>
</dbReference>
<dbReference type="FunFam" id="3.20.20.80:FF:000040">
    <property type="entry name" value="Beta-galactosidase A"/>
    <property type="match status" value="1"/>
</dbReference>
<dbReference type="InterPro" id="IPR036833">
    <property type="entry name" value="BetaGal_dom3_sf"/>
</dbReference>
<evidence type="ECO:0000256" key="9">
    <source>
        <dbReference type="ARBA" id="ARBA00023157"/>
    </source>
</evidence>
<feature type="chain" id="PRO_5017198392" description="beta-galactosidase" evidence="15">
    <location>
        <begin position="19"/>
        <end position="1027"/>
    </location>
</feature>
<proteinExistence type="inferred from homology"/>
<feature type="domain" description="Beta-galactosidase" evidence="16">
    <location>
        <begin position="413"/>
        <end position="591"/>
    </location>
</feature>
<keyword evidence="9" id="KW-1015">Disulfide bond</keyword>
<dbReference type="GO" id="GO:0000272">
    <property type="term" value="P:polysaccharide catabolic process"/>
    <property type="evidence" value="ECO:0007669"/>
    <property type="project" value="UniProtKB-KW"/>
</dbReference>
<evidence type="ECO:0000256" key="11">
    <source>
        <dbReference type="ARBA" id="ARBA00023277"/>
    </source>
</evidence>
<evidence type="ECO:0000256" key="1">
    <source>
        <dbReference type="ARBA" id="ARBA00001412"/>
    </source>
</evidence>
<name>A0A3A2ZKG4_9EURO</name>
<dbReference type="Proteomes" id="UP000266188">
    <property type="component" value="Unassembled WGS sequence"/>
</dbReference>
<dbReference type="Gene3D" id="2.60.120.260">
    <property type="entry name" value="Galactose-binding domain-like"/>
    <property type="match status" value="2"/>
</dbReference>
<dbReference type="InterPro" id="IPR018954">
    <property type="entry name" value="Betagal_dom2"/>
</dbReference>
<dbReference type="GO" id="GO:0005576">
    <property type="term" value="C:extracellular region"/>
    <property type="evidence" value="ECO:0007669"/>
    <property type="project" value="UniProtKB-SubCell"/>
</dbReference>
<dbReference type="SUPFAM" id="SSF117100">
    <property type="entry name" value="Beta-galactosidase LacA, domain 3"/>
    <property type="match status" value="1"/>
</dbReference>
<dbReference type="FunFam" id="2.102.20.10:FF:000001">
    <property type="entry name" value="Beta-galactosidase A"/>
    <property type="match status" value="1"/>
</dbReference>
<keyword evidence="7 15" id="KW-0732">Signal</keyword>
<organism evidence="17 18">
    <name type="scientific">Aspergillus sclerotialis</name>
    <dbReference type="NCBI Taxonomy" id="2070753"/>
    <lineage>
        <taxon>Eukaryota</taxon>
        <taxon>Fungi</taxon>
        <taxon>Dikarya</taxon>
        <taxon>Ascomycota</taxon>
        <taxon>Pezizomycotina</taxon>
        <taxon>Eurotiomycetes</taxon>
        <taxon>Eurotiomycetidae</taxon>
        <taxon>Eurotiales</taxon>
        <taxon>Aspergillaceae</taxon>
        <taxon>Aspergillus</taxon>
        <taxon>Aspergillus subgen. Polypaecilum</taxon>
    </lineage>
</organism>
<comment type="function">
    <text evidence="2">Cleaves beta-linked terminal galactosyl residues from gangliosides, glycoproteins, and glycosaminoglycans.</text>
</comment>
<evidence type="ECO:0000256" key="7">
    <source>
        <dbReference type="ARBA" id="ARBA00022729"/>
    </source>
</evidence>
<comment type="similarity">
    <text evidence="4 14">Belongs to the glycosyl hydrolase 35 family.</text>
</comment>
<keyword evidence="13" id="KW-0624">Polysaccharide degradation</keyword>
<dbReference type="InterPro" id="IPR031330">
    <property type="entry name" value="Gly_Hdrlase_35_cat"/>
</dbReference>
<dbReference type="InterPro" id="IPR037110">
    <property type="entry name" value="Betagal_dom2_sf"/>
</dbReference>
<evidence type="ECO:0000256" key="13">
    <source>
        <dbReference type="ARBA" id="ARBA00023326"/>
    </source>
</evidence>
<evidence type="ECO:0000256" key="4">
    <source>
        <dbReference type="ARBA" id="ARBA00009809"/>
    </source>
</evidence>
<dbReference type="Gene3D" id="2.102.20.10">
    <property type="entry name" value="Beta-galactosidase, domain 2"/>
    <property type="match status" value="1"/>
</dbReference>
<dbReference type="InterPro" id="IPR008979">
    <property type="entry name" value="Galactose-bd-like_sf"/>
</dbReference>
<evidence type="ECO:0000256" key="12">
    <source>
        <dbReference type="ARBA" id="ARBA00023295"/>
    </source>
</evidence>
<dbReference type="PANTHER" id="PTHR23421">
    <property type="entry name" value="BETA-GALACTOSIDASE RELATED"/>
    <property type="match status" value="1"/>
</dbReference>
<evidence type="ECO:0000256" key="8">
    <source>
        <dbReference type="ARBA" id="ARBA00022801"/>
    </source>
</evidence>
<dbReference type="Pfam" id="PF13364">
    <property type="entry name" value="BetaGal_ABD2"/>
    <property type="match status" value="2"/>
</dbReference>
<keyword evidence="11" id="KW-0119">Carbohydrate metabolism</keyword>
<evidence type="ECO:0000313" key="18">
    <source>
        <dbReference type="Proteomes" id="UP000266188"/>
    </source>
</evidence>
<evidence type="ECO:0000256" key="3">
    <source>
        <dbReference type="ARBA" id="ARBA00004613"/>
    </source>
</evidence>